<dbReference type="InterPro" id="IPR006759">
    <property type="entry name" value="Glyco_transf_54"/>
</dbReference>
<keyword evidence="2" id="KW-0328">Glycosyltransferase</keyword>
<reference evidence="6" key="1">
    <citation type="journal article" date="2021" name="Genome Biol. Evol.">
        <title>A High-Quality Reference Genome for a Parasitic Bivalve with Doubly Uniparental Inheritance (Bivalvia: Unionida).</title>
        <authorList>
            <person name="Smith C.H."/>
        </authorList>
    </citation>
    <scope>NUCLEOTIDE SEQUENCE</scope>
    <source>
        <strain evidence="6">CHS0354</strain>
    </source>
</reference>
<evidence type="ECO:0000256" key="3">
    <source>
        <dbReference type="ARBA" id="ARBA00022679"/>
    </source>
</evidence>
<feature type="domain" description="MGAT4 conserved region" evidence="4">
    <location>
        <begin position="78"/>
        <end position="311"/>
    </location>
</feature>
<dbReference type="EMBL" id="JAEAOA010000420">
    <property type="protein sequence ID" value="KAK3605563.1"/>
    <property type="molecule type" value="Genomic_DNA"/>
</dbReference>
<dbReference type="Pfam" id="PF04666">
    <property type="entry name" value="MGAT4_cons"/>
    <property type="match status" value="1"/>
</dbReference>
<evidence type="ECO:0000256" key="2">
    <source>
        <dbReference type="ARBA" id="ARBA00022676"/>
    </source>
</evidence>
<sequence>MKMKRIPAAVGLLLTVSILLQLILYYQSSRSYVTRGQQPVTNATISEVQTNVIKQGASYSDDLLIRMSDSESLVYSVPNLGKRFLTIGIPTIRRQNNTYIFETLTSIFNKTAEEDLRDIVFVVFLADFNTEWKTSMAKYLYERFHIYIERGVLCIINAPSSFYPKLDNLKSTYGDSQDKVKWRSKQNVDYAYLMRFSKNLSEFYMQLEDDVVASEGYYNAIKKYIAEQKDDWICLEFSELGFIGKLYHSRDLENLSRLILLFYQEQPVDYIFVYFNVLMAQASRRIHKPTLFQHIGIESSLPGKIQPLKDRFVGFRKKKYMGDNPPAHLFTTMRTNPDFPVEAPYLKSPGYFWSHDNLKENDTVTIVFDNPQSIYRAVVETGAEEYPTDMIYNGELNACISLDFMDSTSAKCSNYVTLGRFVDGKIDANNISSKMGEFKTKCIVIRVTKSQPFWAIIEEIAIFTR</sequence>
<dbReference type="PANTHER" id="PTHR12062">
    <property type="entry name" value="N-ACETYLGLUCOSAMINYLTRANSFERASE VI"/>
    <property type="match status" value="1"/>
</dbReference>
<evidence type="ECO:0000259" key="5">
    <source>
        <dbReference type="Pfam" id="PF23524"/>
    </source>
</evidence>
<comment type="caution">
    <text evidence="6">The sequence shown here is derived from an EMBL/GenBank/DDBJ whole genome shotgun (WGS) entry which is preliminary data.</text>
</comment>
<dbReference type="GO" id="GO:0006487">
    <property type="term" value="P:protein N-linked glycosylation"/>
    <property type="evidence" value="ECO:0007669"/>
    <property type="project" value="TreeGrafter"/>
</dbReference>
<accession>A0AAE0W831</accession>
<evidence type="ECO:0000256" key="1">
    <source>
        <dbReference type="ARBA" id="ARBA00004922"/>
    </source>
</evidence>
<evidence type="ECO:0000259" key="4">
    <source>
        <dbReference type="Pfam" id="PF04666"/>
    </source>
</evidence>
<protein>
    <submittedName>
        <fullName evidence="6">Uncharacterized protein</fullName>
    </submittedName>
</protein>
<keyword evidence="3" id="KW-0808">Transferase</keyword>
<feature type="domain" description="MGAT4 A/B/C C-terminal" evidence="5">
    <location>
        <begin position="328"/>
        <end position="459"/>
    </location>
</feature>
<dbReference type="GO" id="GO:0008375">
    <property type="term" value="F:acetylglucosaminyltransferase activity"/>
    <property type="evidence" value="ECO:0007669"/>
    <property type="project" value="TreeGrafter"/>
</dbReference>
<dbReference type="InterPro" id="IPR056576">
    <property type="entry name" value="MGAT4_A/B/C_C"/>
</dbReference>
<comment type="pathway">
    <text evidence="1">Protein modification; protein glycosylation.</text>
</comment>
<reference evidence="6" key="3">
    <citation type="submission" date="2023-05" db="EMBL/GenBank/DDBJ databases">
        <authorList>
            <person name="Smith C.H."/>
        </authorList>
    </citation>
    <scope>NUCLEOTIDE SEQUENCE</scope>
    <source>
        <strain evidence="6">CHS0354</strain>
        <tissue evidence="6">Mantle</tissue>
    </source>
</reference>
<gene>
    <name evidence="6" type="ORF">CHS0354_005867</name>
</gene>
<evidence type="ECO:0000313" key="6">
    <source>
        <dbReference type="EMBL" id="KAK3605563.1"/>
    </source>
</evidence>
<reference evidence="6" key="2">
    <citation type="journal article" date="2021" name="Genome Biol. Evol.">
        <title>Developing a high-quality reference genome for a parasitic bivalve with doubly uniparental inheritance (Bivalvia: Unionida).</title>
        <authorList>
            <person name="Smith C.H."/>
        </authorList>
    </citation>
    <scope>NUCLEOTIDE SEQUENCE</scope>
    <source>
        <strain evidence="6">CHS0354</strain>
        <tissue evidence="6">Mantle</tissue>
    </source>
</reference>
<proteinExistence type="predicted"/>
<dbReference type="Proteomes" id="UP001195483">
    <property type="component" value="Unassembled WGS sequence"/>
</dbReference>
<evidence type="ECO:0000313" key="7">
    <source>
        <dbReference type="Proteomes" id="UP001195483"/>
    </source>
</evidence>
<dbReference type="InterPro" id="IPR057279">
    <property type="entry name" value="MGAT4"/>
</dbReference>
<dbReference type="AlphaFoldDB" id="A0AAE0W831"/>
<dbReference type="PANTHER" id="PTHR12062:SF33">
    <property type="entry name" value="ALPHA-1,6-MANNOSYL-GLYCOPROTEIN 4-BETA-N-ACETYLGLUCOSAMINYLTRANSFERASE-LIKE"/>
    <property type="match status" value="1"/>
</dbReference>
<name>A0AAE0W831_9BIVA</name>
<dbReference type="Pfam" id="PF23524">
    <property type="entry name" value="MGAT4A_C"/>
    <property type="match status" value="1"/>
</dbReference>
<organism evidence="6 7">
    <name type="scientific">Potamilus streckersoni</name>
    <dbReference type="NCBI Taxonomy" id="2493646"/>
    <lineage>
        <taxon>Eukaryota</taxon>
        <taxon>Metazoa</taxon>
        <taxon>Spiralia</taxon>
        <taxon>Lophotrochozoa</taxon>
        <taxon>Mollusca</taxon>
        <taxon>Bivalvia</taxon>
        <taxon>Autobranchia</taxon>
        <taxon>Heteroconchia</taxon>
        <taxon>Palaeoheterodonta</taxon>
        <taxon>Unionida</taxon>
        <taxon>Unionoidea</taxon>
        <taxon>Unionidae</taxon>
        <taxon>Ambleminae</taxon>
        <taxon>Lampsilini</taxon>
        <taxon>Potamilus</taxon>
    </lineage>
</organism>
<keyword evidence="7" id="KW-1185">Reference proteome</keyword>